<proteinExistence type="inferred from homology"/>
<protein>
    <recommendedName>
        <fullName evidence="5">Cytochrome c oxidase assembly factor 5</fullName>
    </recommendedName>
</protein>
<dbReference type="EMBL" id="SDOX01000158">
    <property type="protein sequence ID" value="TFJ80691.1"/>
    <property type="molecule type" value="Genomic_DNA"/>
</dbReference>
<comment type="caution">
    <text evidence="3">The sequence shown here is derived from an EMBL/GenBank/DDBJ whole genome shotgun (WGS) entry which is preliminary data.</text>
</comment>
<keyword evidence="2" id="KW-1015">Disulfide bond</keyword>
<dbReference type="GO" id="GO:0033617">
    <property type="term" value="P:mitochondrial respiratory chain complex IV assembly"/>
    <property type="evidence" value="ECO:0007669"/>
    <property type="project" value="TreeGrafter"/>
</dbReference>
<gene>
    <name evidence="3" type="ORF">NSK_007868</name>
</gene>
<reference evidence="3 4" key="1">
    <citation type="submission" date="2019-01" db="EMBL/GenBank/DDBJ databases">
        <title>Nuclear Genome Assembly of the Microalgal Biofuel strain Nannochloropsis salina CCMP1776.</title>
        <authorList>
            <person name="Hovde B."/>
        </authorList>
    </citation>
    <scope>NUCLEOTIDE SEQUENCE [LARGE SCALE GENOMIC DNA]</scope>
    <source>
        <strain evidence="3 4">CCMP1776</strain>
    </source>
</reference>
<dbReference type="GO" id="GO:0005739">
    <property type="term" value="C:mitochondrion"/>
    <property type="evidence" value="ECO:0007669"/>
    <property type="project" value="TreeGrafter"/>
</dbReference>
<dbReference type="PROSITE" id="PS51808">
    <property type="entry name" value="CHCH"/>
    <property type="match status" value="1"/>
</dbReference>
<dbReference type="PANTHER" id="PTHR28627:SF1">
    <property type="entry name" value="CYTOCHROME C OXIDASE ASSEMBLY FACTOR 5"/>
    <property type="match status" value="1"/>
</dbReference>
<accession>A0A4D9CNF2</accession>
<dbReference type="OrthoDB" id="282149at2759"/>
<evidence type="ECO:0008006" key="5">
    <source>
        <dbReference type="Google" id="ProtNLM"/>
    </source>
</evidence>
<sequence length="73" mass="8303">MTIITFKPKSCKEAAYALLACMQQQPCMKTGGSLTECLKSEDVEACSVQRNAYFLCKRSQLDMRTRIRGTRVY</sequence>
<keyword evidence="4" id="KW-1185">Reference proteome</keyword>
<comment type="similarity">
    <text evidence="1">Belongs to the PET191 family.</text>
</comment>
<evidence type="ECO:0000256" key="2">
    <source>
        <dbReference type="ARBA" id="ARBA00023157"/>
    </source>
</evidence>
<dbReference type="AlphaFoldDB" id="A0A4D9CNF2"/>
<dbReference type="Proteomes" id="UP000355283">
    <property type="component" value="Unassembled WGS sequence"/>
</dbReference>
<evidence type="ECO:0000313" key="3">
    <source>
        <dbReference type="EMBL" id="TFJ80691.1"/>
    </source>
</evidence>
<dbReference type="InterPro" id="IPR018793">
    <property type="entry name" value="Cyt_c_oxidase_assmbl_Pet191"/>
</dbReference>
<organism evidence="3 4">
    <name type="scientific">Nannochloropsis salina CCMP1776</name>
    <dbReference type="NCBI Taxonomy" id="1027361"/>
    <lineage>
        <taxon>Eukaryota</taxon>
        <taxon>Sar</taxon>
        <taxon>Stramenopiles</taxon>
        <taxon>Ochrophyta</taxon>
        <taxon>Eustigmatophyceae</taxon>
        <taxon>Eustigmatales</taxon>
        <taxon>Monodopsidaceae</taxon>
        <taxon>Microchloropsis</taxon>
        <taxon>Microchloropsis salina</taxon>
    </lineage>
</organism>
<name>A0A4D9CNF2_9STRA</name>
<evidence type="ECO:0000313" key="4">
    <source>
        <dbReference type="Proteomes" id="UP000355283"/>
    </source>
</evidence>
<evidence type="ECO:0000256" key="1">
    <source>
        <dbReference type="ARBA" id="ARBA00007785"/>
    </source>
</evidence>
<dbReference type="Pfam" id="PF10203">
    <property type="entry name" value="Pet191_N"/>
    <property type="match status" value="1"/>
</dbReference>
<dbReference type="PANTHER" id="PTHR28627">
    <property type="entry name" value="CYTOCHROME C OXIDASE ASSEMBLY FACTOR 5"/>
    <property type="match status" value="1"/>
</dbReference>